<dbReference type="InterPro" id="IPR013762">
    <property type="entry name" value="Integrase-like_cat_sf"/>
</dbReference>
<dbReference type="Proteomes" id="UP000786811">
    <property type="component" value="Unassembled WGS sequence"/>
</dbReference>
<dbReference type="GO" id="GO:0015074">
    <property type="term" value="P:DNA integration"/>
    <property type="evidence" value="ECO:0007669"/>
    <property type="project" value="InterPro"/>
</dbReference>
<comment type="caution">
    <text evidence="2">The sequence shown here is derived from an EMBL/GenBank/DDBJ whole genome shotgun (WGS) entry which is preliminary data.</text>
</comment>
<name>A0A8J2MQ45_COTCN</name>
<dbReference type="Gene3D" id="1.10.443.10">
    <property type="entry name" value="Intergrase catalytic core"/>
    <property type="match status" value="1"/>
</dbReference>
<protein>
    <submittedName>
        <fullName evidence="2">Uncharacterized protein</fullName>
    </submittedName>
</protein>
<evidence type="ECO:0000313" key="2">
    <source>
        <dbReference type="EMBL" id="CAG5100853.1"/>
    </source>
</evidence>
<organism evidence="2 3">
    <name type="scientific">Cotesia congregata</name>
    <name type="common">Parasitoid wasp</name>
    <name type="synonym">Apanteles congregatus</name>
    <dbReference type="NCBI Taxonomy" id="51543"/>
    <lineage>
        <taxon>Eukaryota</taxon>
        <taxon>Metazoa</taxon>
        <taxon>Ecdysozoa</taxon>
        <taxon>Arthropoda</taxon>
        <taxon>Hexapoda</taxon>
        <taxon>Insecta</taxon>
        <taxon>Pterygota</taxon>
        <taxon>Neoptera</taxon>
        <taxon>Endopterygota</taxon>
        <taxon>Hymenoptera</taxon>
        <taxon>Apocrita</taxon>
        <taxon>Ichneumonoidea</taxon>
        <taxon>Braconidae</taxon>
        <taxon>Microgastrinae</taxon>
        <taxon>Cotesia</taxon>
    </lineage>
</organism>
<dbReference type="GO" id="GO:0003677">
    <property type="term" value="F:DNA binding"/>
    <property type="evidence" value="ECO:0007669"/>
    <property type="project" value="InterPro"/>
</dbReference>
<dbReference type="OrthoDB" id="7697859at2759"/>
<keyword evidence="3" id="KW-1185">Reference proteome</keyword>
<dbReference type="InterPro" id="IPR011010">
    <property type="entry name" value="DNA_brk_join_enz"/>
</dbReference>
<dbReference type="AlphaFoldDB" id="A0A8J2MQ45"/>
<dbReference type="GO" id="GO:0006310">
    <property type="term" value="P:DNA recombination"/>
    <property type="evidence" value="ECO:0007669"/>
    <property type="project" value="UniProtKB-KW"/>
</dbReference>
<proteinExistence type="predicted"/>
<evidence type="ECO:0000313" key="3">
    <source>
        <dbReference type="Proteomes" id="UP000786811"/>
    </source>
</evidence>
<accession>A0A8J2MQ45</accession>
<evidence type="ECO:0000256" key="1">
    <source>
        <dbReference type="ARBA" id="ARBA00023172"/>
    </source>
</evidence>
<dbReference type="EMBL" id="CAJNRD030001122">
    <property type="protein sequence ID" value="CAG5100853.1"/>
    <property type="molecule type" value="Genomic_DNA"/>
</dbReference>
<keyword evidence="1" id="KW-0233">DNA recombination</keyword>
<sequence>MQLILSWFDAKEFPVSPHFLVPTLGGWYIHINIYAKLKTSIKNFSKGHVSKKSKVLSWSQFKKFINEAPDYIYLTKKVIAIFGVSGAIRGQEICDLAAQNVEDTGTQLIVTALKTKSKYLWTFVIGLEFREKIRQYPALRPKDTRTDRFFLQYHRVACIRQVFGKNSIAQAPKTIALLC</sequence>
<reference evidence="2" key="1">
    <citation type="submission" date="2021-04" db="EMBL/GenBank/DDBJ databases">
        <authorList>
            <person name="Chebbi M.A.C M."/>
        </authorList>
    </citation>
    <scope>NUCLEOTIDE SEQUENCE</scope>
</reference>
<dbReference type="SUPFAM" id="SSF56349">
    <property type="entry name" value="DNA breaking-rejoining enzymes"/>
    <property type="match status" value="1"/>
</dbReference>
<gene>
    <name evidence="2" type="ORF">HICCMSTLAB_LOCUS9926</name>
</gene>